<evidence type="ECO:0000256" key="1">
    <source>
        <dbReference type="SAM" id="Phobius"/>
    </source>
</evidence>
<comment type="caution">
    <text evidence="2">The sequence shown here is derived from an EMBL/GenBank/DDBJ whole genome shotgun (WGS) entry which is preliminary data.</text>
</comment>
<evidence type="ECO:0000313" key="2">
    <source>
        <dbReference type="EMBL" id="NJW51606.1"/>
    </source>
</evidence>
<evidence type="ECO:0000313" key="3">
    <source>
        <dbReference type="Proteomes" id="UP000703674"/>
    </source>
</evidence>
<keyword evidence="1" id="KW-0812">Transmembrane</keyword>
<evidence type="ECO:0008006" key="4">
    <source>
        <dbReference type="Google" id="ProtNLM"/>
    </source>
</evidence>
<dbReference type="Proteomes" id="UP000703674">
    <property type="component" value="Unassembled WGS sequence"/>
</dbReference>
<accession>A0ABX1CTI6</accession>
<proteinExistence type="predicted"/>
<keyword evidence="3" id="KW-1185">Reference proteome</keyword>
<name>A0ABX1CTI6_9FLAO</name>
<organism evidence="2 3">
    <name type="scientific">Salinimicrobium oceani</name>
    <dbReference type="NCBI Taxonomy" id="2722702"/>
    <lineage>
        <taxon>Bacteria</taxon>
        <taxon>Pseudomonadati</taxon>
        <taxon>Bacteroidota</taxon>
        <taxon>Flavobacteriia</taxon>
        <taxon>Flavobacteriales</taxon>
        <taxon>Flavobacteriaceae</taxon>
        <taxon>Salinimicrobium</taxon>
    </lineage>
</organism>
<reference evidence="2 3" key="1">
    <citation type="submission" date="2020-03" db="EMBL/GenBank/DDBJ databases">
        <title>Salinimicrobium sp. nov, isolated from SCS.</title>
        <authorList>
            <person name="Cao W.R."/>
        </authorList>
    </citation>
    <scope>NUCLEOTIDE SEQUENCE [LARGE SCALE GENOMIC DNA]</scope>
    <source>
        <strain evidence="3">J15B91</strain>
    </source>
</reference>
<keyword evidence="1" id="KW-1133">Transmembrane helix</keyword>
<sequence length="99" mass="11860">MLKLNIVSPKRKNNRYNYTPRYYKGKDTGNVYNFDSKFNKYREATNAIDFGSQWKQARESSRHRGNREINKTVIYIMAVLILIFLWIIDFDLSIFTNPQ</sequence>
<protein>
    <recommendedName>
        <fullName evidence="4">Riboflavin synthase subunit beta</fullName>
    </recommendedName>
</protein>
<dbReference type="EMBL" id="JAAVJR010000001">
    <property type="protein sequence ID" value="NJW51606.1"/>
    <property type="molecule type" value="Genomic_DNA"/>
</dbReference>
<keyword evidence="1" id="KW-0472">Membrane</keyword>
<feature type="transmembrane region" description="Helical" evidence="1">
    <location>
        <begin position="72"/>
        <end position="88"/>
    </location>
</feature>
<dbReference type="RefSeq" id="WP_168136761.1">
    <property type="nucleotide sequence ID" value="NZ_JAAVJR010000001.1"/>
</dbReference>
<gene>
    <name evidence="2" type="ORF">HC175_01590</name>
</gene>